<dbReference type="InterPro" id="IPR017932">
    <property type="entry name" value="GATase_2_dom"/>
</dbReference>
<reference evidence="14" key="1">
    <citation type="submission" date="2018-09" db="EMBL/GenBank/DDBJ databases">
        <authorList>
            <person name="Livingstone P.G."/>
            <person name="Whitworth D.E."/>
        </authorList>
    </citation>
    <scope>NUCLEOTIDE SEQUENCE [LARGE SCALE GENOMIC DNA]</scope>
    <source>
        <strain evidence="14">CA040B</strain>
    </source>
</reference>
<dbReference type="PIRSF" id="PIRSF000485">
    <property type="entry name" value="Amd_phspho_trans"/>
    <property type="match status" value="1"/>
</dbReference>
<evidence type="ECO:0000313" key="13">
    <source>
        <dbReference type="EMBL" id="RKH42530.1"/>
    </source>
</evidence>
<dbReference type="Proteomes" id="UP000273405">
    <property type="component" value="Unassembled WGS sequence"/>
</dbReference>
<organism evidence="13 14">
    <name type="scientific">Corallococcus sicarius</name>
    <dbReference type="NCBI Taxonomy" id="2316726"/>
    <lineage>
        <taxon>Bacteria</taxon>
        <taxon>Pseudomonadati</taxon>
        <taxon>Myxococcota</taxon>
        <taxon>Myxococcia</taxon>
        <taxon>Myxococcales</taxon>
        <taxon>Cystobacterineae</taxon>
        <taxon>Myxococcaceae</taxon>
        <taxon>Corallococcus</taxon>
    </lineage>
</organism>
<comment type="catalytic activity">
    <reaction evidence="7 8">
        <text>5-phospho-beta-D-ribosylamine + L-glutamate + diphosphate = 5-phospho-alpha-D-ribose 1-diphosphate + L-glutamine + H2O</text>
        <dbReference type="Rhea" id="RHEA:14905"/>
        <dbReference type="ChEBI" id="CHEBI:15377"/>
        <dbReference type="ChEBI" id="CHEBI:29985"/>
        <dbReference type="ChEBI" id="CHEBI:33019"/>
        <dbReference type="ChEBI" id="CHEBI:58017"/>
        <dbReference type="ChEBI" id="CHEBI:58359"/>
        <dbReference type="ChEBI" id="CHEBI:58681"/>
        <dbReference type="EC" id="2.4.2.14"/>
    </reaction>
</comment>
<keyword evidence="3 7" id="KW-0328">Glycosyltransferase</keyword>
<comment type="function">
    <text evidence="7">Catalyzes the formation of phosphoribosylamine from phosphoribosylpyrophosphate (PRPP) and glutamine.</text>
</comment>
<dbReference type="GO" id="GO:0000287">
    <property type="term" value="F:magnesium ion binding"/>
    <property type="evidence" value="ECO:0007669"/>
    <property type="project" value="UniProtKB-UniRule"/>
</dbReference>
<dbReference type="EC" id="2.4.2.14" evidence="7"/>
<dbReference type="PANTHER" id="PTHR11907">
    <property type="entry name" value="AMIDOPHOSPHORIBOSYLTRANSFERASE"/>
    <property type="match status" value="1"/>
</dbReference>
<evidence type="ECO:0000259" key="12">
    <source>
        <dbReference type="PROSITE" id="PS51278"/>
    </source>
</evidence>
<dbReference type="CDD" id="cd00715">
    <property type="entry name" value="GPATase_N"/>
    <property type="match status" value="1"/>
</dbReference>
<keyword evidence="7 10" id="KW-0479">Metal-binding</keyword>
<keyword evidence="6 7" id="KW-0315">Glutamine amidotransferase</keyword>
<keyword evidence="7 11" id="KW-0408">Iron</keyword>
<evidence type="ECO:0000256" key="10">
    <source>
        <dbReference type="PIRSR" id="PIRSR000485-2"/>
    </source>
</evidence>
<dbReference type="NCBIfam" id="TIGR01134">
    <property type="entry name" value="purF"/>
    <property type="match status" value="1"/>
</dbReference>
<dbReference type="InterPro" id="IPR029055">
    <property type="entry name" value="Ntn_hydrolases_N"/>
</dbReference>
<dbReference type="GO" id="GO:0009113">
    <property type="term" value="P:purine nucleobase biosynthetic process"/>
    <property type="evidence" value="ECO:0007669"/>
    <property type="project" value="UniProtKB-UniRule"/>
</dbReference>
<keyword evidence="14" id="KW-1185">Reference proteome</keyword>
<dbReference type="Gene3D" id="3.60.20.10">
    <property type="entry name" value="Glutamine Phosphoribosylpyrophosphate, subunit 1, domain 1"/>
    <property type="match status" value="1"/>
</dbReference>
<evidence type="ECO:0000256" key="7">
    <source>
        <dbReference type="HAMAP-Rule" id="MF_01931"/>
    </source>
</evidence>
<evidence type="ECO:0000256" key="6">
    <source>
        <dbReference type="ARBA" id="ARBA00022962"/>
    </source>
</evidence>
<comment type="similarity">
    <text evidence="2 7 8">In the C-terminal section; belongs to the purine/pyrimidine phosphoribosyltransferase family.</text>
</comment>
<dbReference type="HAMAP" id="MF_01931">
    <property type="entry name" value="PurF"/>
    <property type="match status" value="1"/>
</dbReference>
<evidence type="ECO:0000256" key="4">
    <source>
        <dbReference type="ARBA" id="ARBA00022679"/>
    </source>
</evidence>
<feature type="binding site" evidence="7 10">
    <location>
        <position position="302"/>
    </location>
    <ligand>
        <name>Mg(2+)</name>
        <dbReference type="ChEBI" id="CHEBI:18420"/>
    </ligand>
</feature>
<dbReference type="CDD" id="cd06223">
    <property type="entry name" value="PRTases_typeI"/>
    <property type="match status" value="1"/>
</dbReference>
<dbReference type="InterPro" id="IPR005854">
    <property type="entry name" value="PurF"/>
</dbReference>
<dbReference type="InterPro" id="IPR035584">
    <property type="entry name" value="PurF_N"/>
</dbReference>
<keyword evidence="7 10" id="KW-0460">Magnesium</keyword>
<protein>
    <recommendedName>
        <fullName evidence="7">Amidophosphoribosyltransferase</fullName>
        <shortName evidence="7">ATase</shortName>
        <ecNumber evidence="7">2.4.2.14</ecNumber>
    </recommendedName>
    <alternativeName>
        <fullName evidence="7">Glutamine phosphoribosylpyrophosphate amidotransferase</fullName>
        <shortName evidence="7">GPATase</shortName>
    </alternativeName>
</protein>
<evidence type="ECO:0000256" key="8">
    <source>
        <dbReference type="PIRNR" id="PIRNR000485"/>
    </source>
</evidence>
<dbReference type="EMBL" id="RAWG01000085">
    <property type="protein sequence ID" value="RKH42530.1"/>
    <property type="molecule type" value="Genomic_DNA"/>
</dbReference>
<dbReference type="GO" id="GO:0006189">
    <property type="term" value="P:'de novo' IMP biosynthetic process"/>
    <property type="evidence" value="ECO:0007669"/>
    <property type="project" value="UniProtKB-UniRule"/>
</dbReference>
<gene>
    <name evidence="7" type="primary">purF</name>
    <name evidence="13" type="ORF">D7X12_15480</name>
</gene>
<dbReference type="UniPathway" id="UPA00074">
    <property type="reaction ID" value="UER00124"/>
</dbReference>
<comment type="cofactor">
    <cofactor evidence="7 11">
        <name>[4Fe-4S] cluster</name>
        <dbReference type="ChEBI" id="CHEBI:49883"/>
    </cofactor>
    <text evidence="7 11">Binds 1 [4Fe-4S] cluster per subunit.</text>
</comment>
<sequence length="477" mass="51415">MRSCSASRSKGVRQRTMCGIFGITGHGEASNLTYLGLHALQHRGQESAGIVSSDGHILRAHRQMGLVADIFTAPVIEGLPGEAAIGHVRYSTAGGSQLKNAQPLFVAYAGGQFSIAHNGNIVNAAEIKASLEAEGALFQSDADTEVVMHLLARSKQPTFEAKLVEALRKVEGAYSILLLTEDKLIAVRDPHGFRPLVLGKMKEGAYVVASETTALDLIEAEVIREMEPGELVVIENGVLRASMPFKPAPRLGRCIFEHVYFAKPDSVLFGSSVYEVRKRLGMQLAREQPAPDADLVIAVPDSGVPAAIGFSQTSGIPYDVGLIRSHYVGRTFIEPQQSIRHFGVKLKLSAVRSVLKGKRVVVVDDSIVRGTTSRKIVKMLKAAGAVSVHLRISSPPTQWPCYYGIDTPSRTELIAASHSTEEIAKYVTADSLGYLSLEGLGTAVEDPKRNTYCTACFSGQYLTEKLSRDSDVAKLSA</sequence>
<feature type="domain" description="Glutamine amidotransferase type-2" evidence="12">
    <location>
        <begin position="18"/>
        <end position="237"/>
    </location>
</feature>
<evidence type="ECO:0000313" key="14">
    <source>
        <dbReference type="Proteomes" id="UP000273405"/>
    </source>
</evidence>
<dbReference type="InterPro" id="IPR029057">
    <property type="entry name" value="PRTase-like"/>
</dbReference>
<comment type="pathway">
    <text evidence="1 7 8">Purine metabolism; IMP biosynthesis via de novo pathway; N(1)-(5-phospho-D-ribosyl)glycinamide from 5-phospho-alpha-D-ribose 1-diphosphate: step 1/2.</text>
</comment>
<evidence type="ECO:0000256" key="1">
    <source>
        <dbReference type="ARBA" id="ARBA00005209"/>
    </source>
</evidence>
<dbReference type="SUPFAM" id="SSF56235">
    <property type="entry name" value="N-terminal nucleophile aminohydrolases (Ntn hydrolases)"/>
    <property type="match status" value="1"/>
</dbReference>
<feature type="active site" description="Nucleophile" evidence="7 9">
    <location>
        <position position="18"/>
    </location>
</feature>
<dbReference type="GO" id="GO:0051539">
    <property type="term" value="F:4 iron, 4 sulfur cluster binding"/>
    <property type="evidence" value="ECO:0007669"/>
    <property type="project" value="UniProtKB-KW"/>
</dbReference>
<comment type="cofactor">
    <cofactor evidence="7 10">
        <name>Mg(2+)</name>
        <dbReference type="ChEBI" id="CHEBI:18420"/>
    </cofactor>
    <text evidence="7 10">Binds 1 Mg(2+) ion per subunit.</text>
</comment>
<feature type="binding site" evidence="7 10">
    <location>
        <position position="365"/>
    </location>
    <ligand>
        <name>Mg(2+)</name>
        <dbReference type="ChEBI" id="CHEBI:18420"/>
    </ligand>
</feature>
<dbReference type="InterPro" id="IPR000836">
    <property type="entry name" value="PRTase_dom"/>
</dbReference>
<dbReference type="AlphaFoldDB" id="A0A3A8NGN2"/>
<feature type="binding site" evidence="7 11">
    <location>
        <position position="456"/>
    </location>
    <ligand>
        <name>[4Fe-4S] cluster</name>
        <dbReference type="ChEBI" id="CHEBI:49883"/>
    </ligand>
</feature>
<proteinExistence type="inferred from homology"/>
<feature type="binding site" evidence="7 10">
    <location>
        <position position="364"/>
    </location>
    <ligand>
        <name>Mg(2+)</name>
        <dbReference type="ChEBI" id="CHEBI:18420"/>
    </ligand>
</feature>
<dbReference type="PROSITE" id="PS51278">
    <property type="entry name" value="GATASE_TYPE_2"/>
    <property type="match status" value="1"/>
</dbReference>
<evidence type="ECO:0000256" key="11">
    <source>
        <dbReference type="PIRSR" id="PIRSR000485-3"/>
    </source>
</evidence>
<comment type="caution">
    <text evidence="13">The sequence shown here is derived from an EMBL/GenBank/DDBJ whole genome shotgun (WGS) entry which is preliminary data.</text>
</comment>
<name>A0A3A8NGN2_9BACT</name>
<evidence type="ECO:0000256" key="5">
    <source>
        <dbReference type="ARBA" id="ARBA00022755"/>
    </source>
</evidence>
<keyword evidence="5 7" id="KW-0658">Purine biosynthesis</keyword>
<dbReference type="Gene3D" id="3.40.50.2020">
    <property type="match status" value="1"/>
</dbReference>
<accession>A0A3A8NGN2</accession>
<keyword evidence="7" id="KW-0004">4Fe-4S</keyword>
<dbReference type="SUPFAM" id="SSF53271">
    <property type="entry name" value="PRTase-like"/>
    <property type="match status" value="1"/>
</dbReference>
<keyword evidence="4 7" id="KW-0808">Transferase</keyword>
<evidence type="ECO:0000256" key="2">
    <source>
        <dbReference type="ARBA" id="ARBA00010138"/>
    </source>
</evidence>
<feature type="binding site" evidence="7 11">
    <location>
        <position position="254"/>
    </location>
    <ligand>
        <name>[4Fe-4S] cluster</name>
        <dbReference type="ChEBI" id="CHEBI:49883"/>
    </ligand>
</feature>
<evidence type="ECO:0000256" key="3">
    <source>
        <dbReference type="ARBA" id="ARBA00022676"/>
    </source>
</evidence>
<evidence type="ECO:0000256" key="9">
    <source>
        <dbReference type="PIRSR" id="PIRSR000485-1"/>
    </source>
</evidence>
<dbReference type="OrthoDB" id="9801213at2"/>
<feature type="binding site" evidence="7 11">
    <location>
        <position position="401"/>
    </location>
    <ligand>
        <name>[4Fe-4S] cluster</name>
        <dbReference type="ChEBI" id="CHEBI:49883"/>
    </ligand>
</feature>
<keyword evidence="7 11" id="KW-0411">Iron-sulfur</keyword>
<feature type="binding site" evidence="7 11">
    <location>
        <position position="453"/>
    </location>
    <ligand>
        <name>[4Fe-4S] cluster</name>
        <dbReference type="ChEBI" id="CHEBI:49883"/>
    </ligand>
</feature>
<dbReference type="GO" id="GO:0004044">
    <property type="term" value="F:amidophosphoribosyltransferase activity"/>
    <property type="evidence" value="ECO:0007669"/>
    <property type="project" value="UniProtKB-UniRule"/>
</dbReference>
<dbReference type="Pfam" id="PF13537">
    <property type="entry name" value="GATase_7"/>
    <property type="match status" value="1"/>
</dbReference>